<evidence type="ECO:0000256" key="2">
    <source>
        <dbReference type="ARBA" id="ARBA00005683"/>
    </source>
</evidence>
<keyword evidence="7" id="KW-1015">Disulfide bond</keyword>
<dbReference type="Gene3D" id="3.30.2460.20">
    <property type="match status" value="1"/>
</dbReference>
<evidence type="ECO:0000256" key="8">
    <source>
        <dbReference type="ARBA" id="ARBA00023288"/>
    </source>
</evidence>
<accession>A0A7D9EUD3</accession>
<dbReference type="GO" id="GO:0005109">
    <property type="term" value="F:frizzled binding"/>
    <property type="evidence" value="ECO:0007669"/>
    <property type="project" value="TreeGrafter"/>
</dbReference>
<keyword evidence="3 9" id="KW-0217">Developmental protein</keyword>
<dbReference type="EMBL" id="CACRXK020009058">
    <property type="protein sequence ID" value="CAB4016283.1"/>
    <property type="molecule type" value="Genomic_DNA"/>
</dbReference>
<name>A0A7D9EUD3_PARCT</name>
<keyword evidence="11" id="KW-1185">Reference proteome</keyword>
<keyword evidence="6 9" id="KW-0879">Wnt signaling pathway</keyword>
<comment type="function">
    <text evidence="9">Ligand for members of the frizzled family of seven transmembrane receptors.</text>
</comment>
<dbReference type="OrthoDB" id="5945655at2759"/>
<dbReference type="GO" id="GO:0045165">
    <property type="term" value="P:cell fate commitment"/>
    <property type="evidence" value="ECO:0007669"/>
    <property type="project" value="TreeGrafter"/>
</dbReference>
<keyword evidence="5" id="KW-0272">Extracellular matrix</keyword>
<evidence type="ECO:0000256" key="7">
    <source>
        <dbReference type="ARBA" id="ARBA00023157"/>
    </source>
</evidence>
<dbReference type="FunFam" id="3.30.2460.20:FF:000001">
    <property type="entry name" value="Wnt homolog"/>
    <property type="match status" value="1"/>
</dbReference>
<dbReference type="GO" id="GO:0030182">
    <property type="term" value="P:neuron differentiation"/>
    <property type="evidence" value="ECO:0007669"/>
    <property type="project" value="TreeGrafter"/>
</dbReference>
<evidence type="ECO:0000256" key="4">
    <source>
        <dbReference type="ARBA" id="ARBA00022525"/>
    </source>
</evidence>
<dbReference type="InterPro" id="IPR043158">
    <property type="entry name" value="Wnt_C"/>
</dbReference>
<dbReference type="InterPro" id="IPR005817">
    <property type="entry name" value="Wnt"/>
</dbReference>
<dbReference type="GO" id="GO:0005125">
    <property type="term" value="F:cytokine activity"/>
    <property type="evidence" value="ECO:0007669"/>
    <property type="project" value="TreeGrafter"/>
</dbReference>
<dbReference type="GO" id="GO:0060070">
    <property type="term" value="P:canonical Wnt signaling pathway"/>
    <property type="evidence" value="ECO:0007669"/>
    <property type="project" value="TreeGrafter"/>
</dbReference>
<comment type="similarity">
    <text evidence="2 9">Belongs to the Wnt family.</text>
</comment>
<evidence type="ECO:0000313" key="11">
    <source>
        <dbReference type="Proteomes" id="UP001152795"/>
    </source>
</evidence>
<evidence type="ECO:0000256" key="1">
    <source>
        <dbReference type="ARBA" id="ARBA00004498"/>
    </source>
</evidence>
<evidence type="ECO:0000256" key="5">
    <source>
        <dbReference type="ARBA" id="ARBA00022530"/>
    </source>
</evidence>
<evidence type="ECO:0000256" key="9">
    <source>
        <dbReference type="RuleBase" id="RU003500"/>
    </source>
</evidence>
<organism evidence="10 11">
    <name type="scientific">Paramuricea clavata</name>
    <name type="common">Red gorgonian</name>
    <name type="synonym">Violescent sea-whip</name>
    <dbReference type="NCBI Taxonomy" id="317549"/>
    <lineage>
        <taxon>Eukaryota</taxon>
        <taxon>Metazoa</taxon>
        <taxon>Cnidaria</taxon>
        <taxon>Anthozoa</taxon>
        <taxon>Octocorallia</taxon>
        <taxon>Malacalcyonacea</taxon>
        <taxon>Plexauridae</taxon>
        <taxon>Paramuricea</taxon>
    </lineage>
</organism>
<dbReference type="GO" id="GO:0005615">
    <property type="term" value="C:extracellular space"/>
    <property type="evidence" value="ECO:0007669"/>
    <property type="project" value="TreeGrafter"/>
</dbReference>
<dbReference type="Pfam" id="PF00110">
    <property type="entry name" value="wnt"/>
    <property type="match status" value="1"/>
</dbReference>
<dbReference type="PANTHER" id="PTHR12027">
    <property type="entry name" value="WNT RELATED"/>
    <property type="match status" value="1"/>
</dbReference>
<evidence type="ECO:0000256" key="6">
    <source>
        <dbReference type="ARBA" id="ARBA00022687"/>
    </source>
</evidence>
<comment type="subcellular location">
    <subcellularLocation>
        <location evidence="1 9">Secreted</location>
        <location evidence="1 9">Extracellular space</location>
        <location evidence="1 9">Extracellular matrix</location>
    </subcellularLocation>
</comment>
<evidence type="ECO:0000313" key="10">
    <source>
        <dbReference type="EMBL" id="CAB4016283.1"/>
    </source>
</evidence>
<dbReference type="PRINTS" id="PR01349">
    <property type="entry name" value="WNTPROTEIN"/>
</dbReference>
<dbReference type="AlphaFoldDB" id="A0A7D9EUD3"/>
<gene>
    <name evidence="10" type="ORF">PACLA_8A076221</name>
</gene>
<comment type="caution">
    <text evidence="10">The sequence shown here is derived from an EMBL/GenBank/DDBJ whole genome shotgun (WGS) entry which is preliminary data.</text>
</comment>
<reference evidence="10" key="1">
    <citation type="submission" date="2020-04" db="EMBL/GenBank/DDBJ databases">
        <authorList>
            <person name="Alioto T."/>
            <person name="Alioto T."/>
            <person name="Gomez Garrido J."/>
        </authorList>
    </citation>
    <scope>NUCLEOTIDE SEQUENCE</scope>
    <source>
        <strain evidence="10">A484AB</strain>
    </source>
</reference>
<keyword evidence="4" id="KW-0964">Secreted</keyword>
<keyword evidence="8" id="KW-0449">Lipoprotein</keyword>
<dbReference type="SMART" id="SM00097">
    <property type="entry name" value="WNT1"/>
    <property type="match status" value="1"/>
</dbReference>
<dbReference type="CDD" id="cd13113">
    <property type="entry name" value="Wnt"/>
    <property type="match status" value="1"/>
</dbReference>
<protein>
    <recommendedName>
        <fullName evidence="9">Protein Wnt</fullName>
    </recommendedName>
</protein>
<proteinExistence type="inferred from homology"/>
<evidence type="ECO:0000256" key="3">
    <source>
        <dbReference type="ARBA" id="ARBA00022473"/>
    </source>
</evidence>
<sequence length="346" mass="38570">MMFSFIIPFIALYGGLEAKSNMSDMFVTRPPPTFSAKIVCNIFTDFTAEQRKFCMKHPRLTSAIAKGIETGLRECENQFQHHRWNCISTYEIASFGQNRSVQGTKEGAFVNAIVAAGAAHSVALACARNNITGCICATSNWENGGCSNNIAHGIETSERFLQGSRGAKRKRYELQIMHNREAGRQAVRKSLVPHCNCHGVSGACTSKTCWEILSSSFERVGRFLKARYETATLVEPSYTDTREGKTPIVLILPGTVFVKPRKEKLVYLDKSPTYCDPIPNKGVAGTRARLCDHLSKDTDGCDALCCGRGYNKIVFTTTKRCRCRFFWCCEVKCATCKIEREQTVCK</sequence>
<dbReference type="Proteomes" id="UP001152795">
    <property type="component" value="Unassembled WGS sequence"/>
</dbReference>